<evidence type="ECO:0000313" key="3">
    <source>
        <dbReference type="Proteomes" id="UP001341840"/>
    </source>
</evidence>
<gene>
    <name evidence="2" type="ORF">PIB30_075275</name>
</gene>
<dbReference type="PANTHER" id="PTHR34291">
    <property type="entry name" value="HYDROXYPROLINE-RICH GLYCOPROTEIN FAMILY PROTEIN"/>
    <property type="match status" value="1"/>
</dbReference>
<dbReference type="PANTHER" id="PTHR34291:SF4">
    <property type="entry name" value="PROTEIN, PUTATIVE-RELATED"/>
    <property type="match status" value="1"/>
</dbReference>
<dbReference type="InterPro" id="IPR037699">
    <property type="entry name" value="At5g65660-like"/>
</dbReference>
<dbReference type="Proteomes" id="UP001341840">
    <property type="component" value="Unassembled WGS sequence"/>
</dbReference>
<keyword evidence="1" id="KW-0472">Membrane</keyword>
<name>A0ABU6XPK6_9FABA</name>
<reference evidence="2 3" key="1">
    <citation type="journal article" date="2023" name="Plants (Basel)">
        <title>Bridging the Gap: Combining Genomics and Transcriptomics Approaches to Understand Stylosanthes scabra, an Orphan Legume from the Brazilian Caatinga.</title>
        <authorList>
            <person name="Ferreira-Neto J.R.C."/>
            <person name="da Silva M.D."/>
            <person name="Binneck E."/>
            <person name="de Melo N.F."/>
            <person name="da Silva R.H."/>
            <person name="de Melo A.L.T.M."/>
            <person name="Pandolfi V."/>
            <person name="Bustamante F.O."/>
            <person name="Brasileiro-Vidal A.C."/>
            <person name="Benko-Iseppon A.M."/>
        </authorList>
    </citation>
    <scope>NUCLEOTIDE SEQUENCE [LARGE SCALE GENOMIC DNA]</scope>
    <source>
        <tissue evidence="2">Leaves</tissue>
    </source>
</reference>
<evidence type="ECO:0000313" key="2">
    <source>
        <dbReference type="EMBL" id="MED6199364.1"/>
    </source>
</evidence>
<organism evidence="2 3">
    <name type="scientific">Stylosanthes scabra</name>
    <dbReference type="NCBI Taxonomy" id="79078"/>
    <lineage>
        <taxon>Eukaryota</taxon>
        <taxon>Viridiplantae</taxon>
        <taxon>Streptophyta</taxon>
        <taxon>Embryophyta</taxon>
        <taxon>Tracheophyta</taxon>
        <taxon>Spermatophyta</taxon>
        <taxon>Magnoliopsida</taxon>
        <taxon>eudicotyledons</taxon>
        <taxon>Gunneridae</taxon>
        <taxon>Pentapetalae</taxon>
        <taxon>rosids</taxon>
        <taxon>fabids</taxon>
        <taxon>Fabales</taxon>
        <taxon>Fabaceae</taxon>
        <taxon>Papilionoideae</taxon>
        <taxon>50 kb inversion clade</taxon>
        <taxon>dalbergioids sensu lato</taxon>
        <taxon>Dalbergieae</taxon>
        <taxon>Pterocarpus clade</taxon>
        <taxon>Stylosanthes</taxon>
    </lineage>
</organism>
<accession>A0ABU6XPK6</accession>
<evidence type="ECO:0008006" key="4">
    <source>
        <dbReference type="Google" id="ProtNLM"/>
    </source>
</evidence>
<feature type="transmembrane region" description="Helical" evidence="1">
    <location>
        <begin position="20"/>
        <end position="39"/>
    </location>
</feature>
<keyword evidence="1" id="KW-0812">Transmembrane</keyword>
<keyword evidence="1" id="KW-1133">Transmembrane helix</keyword>
<evidence type="ECO:0000256" key="1">
    <source>
        <dbReference type="SAM" id="Phobius"/>
    </source>
</evidence>
<comment type="caution">
    <text evidence="2">The sequence shown here is derived from an EMBL/GenBank/DDBJ whole genome shotgun (WGS) entry which is preliminary data.</text>
</comment>
<dbReference type="EMBL" id="JASCZI010212404">
    <property type="protein sequence ID" value="MED6199364.1"/>
    <property type="molecule type" value="Genomic_DNA"/>
</dbReference>
<proteinExistence type="predicted"/>
<sequence>MELQDSALNRVSIGFPLGLGFLFACLIFVCGFFCCCLHWKKFQSLFLSSSSSGAINSHHLAYTQQQADSTYYQYKLDFSVPMVKQNYAESLPVLMPGDEIPKFIAMACPCQPPREEKITIHVQKEEAQSEFCGNN</sequence>
<protein>
    <recommendedName>
        <fullName evidence="4">Transmembrane protein</fullName>
    </recommendedName>
</protein>
<keyword evidence="3" id="KW-1185">Reference proteome</keyword>